<dbReference type="Gene3D" id="1.20.120.1810">
    <property type="match status" value="1"/>
</dbReference>
<evidence type="ECO:0000256" key="2">
    <source>
        <dbReference type="ARBA" id="ARBA00023082"/>
    </source>
</evidence>
<dbReference type="InterPro" id="IPR014284">
    <property type="entry name" value="RNA_pol_sigma-70_dom"/>
</dbReference>
<feature type="domain" description="RNA polymerase sigma-70 region 3" evidence="5">
    <location>
        <begin position="127"/>
        <end position="190"/>
    </location>
</feature>
<dbReference type="CDD" id="cd06171">
    <property type="entry name" value="Sigma70_r4"/>
    <property type="match status" value="1"/>
</dbReference>
<dbReference type="OrthoDB" id="9804285at2"/>
<keyword evidence="3" id="KW-0238">DNA-binding</keyword>
<dbReference type="InterPro" id="IPR036388">
    <property type="entry name" value="WH-like_DNA-bd_sf"/>
</dbReference>
<evidence type="ECO:0000256" key="4">
    <source>
        <dbReference type="ARBA" id="ARBA00023163"/>
    </source>
</evidence>
<dbReference type="GO" id="GO:0016987">
    <property type="term" value="F:sigma factor activity"/>
    <property type="evidence" value="ECO:0007669"/>
    <property type="project" value="UniProtKB-KW"/>
</dbReference>
<keyword evidence="2" id="KW-0731">Sigma factor</keyword>
<dbReference type="InterPro" id="IPR000943">
    <property type="entry name" value="RNA_pol_sigma70"/>
</dbReference>
<dbReference type="InterPro" id="IPR007630">
    <property type="entry name" value="RNA_pol_sigma70_r4"/>
</dbReference>
<keyword evidence="4" id="KW-0804">Transcription</keyword>
<dbReference type="SUPFAM" id="SSF88659">
    <property type="entry name" value="Sigma3 and sigma4 domains of RNA polymerase sigma factors"/>
    <property type="match status" value="2"/>
</dbReference>
<dbReference type="PANTHER" id="PTHR30385">
    <property type="entry name" value="SIGMA FACTOR F FLAGELLAR"/>
    <property type="match status" value="1"/>
</dbReference>
<evidence type="ECO:0000259" key="5">
    <source>
        <dbReference type="Pfam" id="PF04539"/>
    </source>
</evidence>
<dbReference type="AlphaFoldDB" id="A0A5A7S4U5"/>
<keyword evidence="9" id="KW-1185">Reference proteome</keyword>
<accession>A0A5A7S4U5</accession>
<dbReference type="Gene3D" id="1.10.10.10">
    <property type="entry name" value="Winged helix-like DNA-binding domain superfamily/Winged helix DNA-binding domain"/>
    <property type="match status" value="2"/>
</dbReference>
<dbReference type="GO" id="GO:0003677">
    <property type="term" value="F:DNA binding"/>
    <property type="evidence" value="ECO:0007669"/>
    <property type="project" value="UniProtKB-KW"/>
</dbReference>
<evidence type="ECO:0000259" key="6">
    <source>
        <dbReference type="Pfam" id="PF04542"/>
    </source>
</evidence>
<feature type="domain" description="RNA polymerase sigma-70 region 4" evidence="7">
    <location>
        <begin position="213"/>
        <end position="259"/>
    </location>
</feature>
<feature type="domain" description="RNA polymerase sigma-70 region 2" evidence="6">
    <location>
        <begin position="45"/>
        <end position="113"/>
    </location>
</feature>
<comment type="caution">
    <text evidence="8">The sequence shown here is derived from an EMBL/GenBank/DDBJ whole genome shotgun (WGS) entry which is preliminary data.</text>
</comment>
<protein>
    <submittedName>
        <fullName evidence="8">SigB/SigF/SigG family RNA polymerase sigma factor</fullName>
    </submittedName>
</protein>
<evidence type="ECO:0000313" key="9">
    <source>
        <dbReference type="Proteomes" id="UP000322244"/>
    </source>
</evidence>
<dbReference type="Pfam" id="PF04539">
    <property type="entry name" value="Sigma70_r3"/>
    <property type="match status" value="1"/>
</dbReference>
<dbReference type="GO" id="GO:0006352">
    <property type="term" value="P:DNA-templated transcription initiation"/>
    <property type="evidence" value="ECO:0007669"/>
    <property type="project" value="InterPro"/>
</dbReference>
<dbReference type="InterPro" id="IPR007624">
    <property type="entry name" value="RNA_pol_sigma70_r3"/>
</dbReference>
<keyword evidence="1" id="KW-0805">Transcription regulation</keyword>
<dbReference type="SUPFAM" id="SSF88946">
    <property type="entry name" value="Sigma2 domain of RNA polymerase sigma factors"/>
    <property type="match status" value="1"/>
</dbReference>
<evidence type="ECO:0000256" key="1">
    <source>
        <dbReference type="ARBA" id="ARBA00023015"/>
    </source>
</evidence>
<gene>
    <name evidence="8" type="ORF">FOY51_24755</name>
</gene>
<dbReference type="EMBL" id="VLNY01000021">
    <property type="protein sequence ID" value="KAA0017696.1"/>
    <property type="molecule type" value="Genomic_DNA"/>
</dbReference>
<dbReference type="InterPro" id="IPR014322">
    <property type="entry name" value="RNA_pol_sigma-B/F/G"/>
</dbReference>
<dbReference type="PANTHER" id="PTHR30385:SF4">
    <property type="entry name" value="RNA POLYMERASE SIGMA-E FACTOR"/>
    <property type="match status" value="1"/>
</dbReference>
<organism evidence="8 9">
    <name type="scientific">Antrihabitans cavernicola</name>
    <dbReference type="NCBI Taxonomy" id="2495913"/>
    <lineage>
        <taxon>Bacteria</taxon>
        <taxon>Bacillati</taxon>
        <taxon>Actinomycetota</taxon>
        <taxon>Actinomycetes</taxon>
        <taxon>Mycobacteriales</taxon>
        <taxon>Nocardiaceae</taxon>
        <taxon>Antrihabitans</taxon>
    </lineage>
</organism>
<dbReference type="InterPro" id="IPR007627">
    <property type="entry name" value="RNA_pol_sigma70_r2"/>
</dbReference>
<evidence type="ECO:0000256" key="3">
    <source>
        <dbReference type="ARBA" id="ARBA00023125"/>
    </source>
</evidence>
<dbReference type="InterPro" id="IPR013324">
    <property type="entry name" value="RNA_pol_sigma_r3/r4-like"/>
</dbReference>
<proteinExistence type="predicted"/>
<dbReference type="PRINTS" id="PR00046">
    <property type="entry name" value="SIGMA70FCT"/>
</dbReference>
<reference evidence="8 9" key="1">
    <citation type="submission" date="2019-07" db="EMBL/GenBank/DDBJ databases">
        <title>Rhodococcus cavernicolus sp. nov., isolated from a cave.</title>
        <authorList>
            <person name="Lee S.D."/>
        </authorList>
    </citation>
    <scope>NUCLEOTIDE SEQUENCE [LARGE SCALE GENOMIC DNA]</scope>
    <source>
        <strain evidence="8 9">C1-24</strain>
    </source>
</reference>
<dbReference type="NCBIfam" id="TIGR02980">
    <property type="entry name" value="SigBFG"/>
    <property type="match status" value="1"/>
</dbReference>
<dbReference type="Pfam" id="PF04542">
    <property type="entry name" value="Sigma70_r2"/>
    <property type="match status" value="1"/>
</dbReference>
<dbReference type="InterPro" id="IPR013325">
    <property type="entry name" value="RNA_pol_sigma_r2"/>
</dbReference>
<dbReference type="Pfam" id="PF04545">
    <property type="entry name" value="Sigma70_r4"/>
    <property type="match status" value="1"/>
</dbReference>
<evidence type="ECO:0000313" key="8">
    <source>
        <dbReference type="EMBL" id="KAA0017696.1"/>
    </source>
</evidence>
<name>A0A5A7S4U5_9NOCA</name>
<sequence length="264" mass="29795">MHARSRTARADDTRRDYEHLEPLLEQLAARADDPGAQRRLREEIIRCALPLADNIALHFSNRGERSDDLLQVARVGLIHAIDRFDIARKSRFLPYAILTMMGEVRHHFRDRTWPLHVPRSVQDTVMQIRPVIAELSQRLGRAPTPREVANSCGIDYALVVDALAATNACHTLSVVNSTQGDDSTMTLADTLGDVDPGYDVIDGCLTVKALTEQLPDRERQVLRLRFVDSMTQTQIATQIGISQMQVSRILRRTIDQLRELTPTD</sequence>
<evidence type="ECO:0000259" key="7">
    <source>
        <dbReference type="Pfam" id="PF04545"/>
    </source>
</evidence>
<dbReference type="Proteomes" id="UP000322244">
    <property type="component" value="Unassembled WGS sequence"/>
</dbReference>
<dbReference type="NCBIfam" id="TIGR02937">
    <property type="entry name" value="sigma70-ECF"/>
    <property type="match status" value="1"/>
</dbReference>